<comment type="caution">
    <text evidence="12">The sequence shown here is derived from an EMBL/GenBank/DDBJ whole genome shotgun (WGS) entry which is preliminary data.</text>
</comment>
<dbReference type="GO" id="GO:0020037">
    <property type="term" value="F:heme binding"/>
    <property type="evidence" value="ECO:0007669"/>
    <property type="project" value="InterPro"/>
</dbReference>
<feature type="domain" description="WSC" evidence="11">
    <location>
        <begin position="772"/>
        <end position="863"/>
    </location>
</feature>
<dbReference type="Proteomes" id="UP000756346">
    <property type="component" value="Unassembled WGS sequence"/>
</dbReference>
<feature type="compositionally biased region" description="Low complexity" evidence="8">
    <location>
        <begin position="658"/>
        <end position="763"/>
    </location>
</feature>
<feature type="domain" description="Plant heme peroxidase family profile" evidence="10">
    <location>
        <begin position="124"/>
        <end position="232"/>
    </location>
</feature>
<dbReference type="AlphaFoldDB" id="A0A9P8YBK4"/>
<evidence type="ECO:0008006" key="14">
    <source>
        <dbReference type="Google" id="ProtNLM"/>
    </source>
</evidence>
<dbReference type="PROSITE" id="PS51212">
    <property type="entry name" value="WSC"/>
    <property type="match status" value="3"/>
</dbReference>
<sequence length="1091" mass="113164">MRWDTCLASAMASLATVARADPTWPASTDELEEIMYQVSGFRARQFGGTVIPCNNKALGPGRNGPGEWIRSAFHDIATTRIANNARVGGMDGSLQFELNSGENTGQAFTTTLVFMKDYFTLRSSIADLLSLGVYYATRSCGGPAVPVRGGRIDATAGLGAGFIPLPGDPPLTFQSKFQRMGFSLSEAIELTTCGHTVGSIHAANSPNVIDPSDPLLVNGAIGVDSTSSQFDNMNAIEYLAWNSTSPLINGKISTTQRKTNSDTKLYLFEGNVTITAVAQDDPTSYNARCSRVFQKMIEVVPAGVVLTDPITPYFVKPVNLALALNSGADSLQLTGFIRVRTTGLSADPVTGVSITYQDRNGGSSCGVLGCTFKLNKQGLTKGFDDTFDWYPISGQIPTASGISSFTITVTTQSGRTQTLDNNGQLYPMQDKAILMQTQSCFLSSGGSSGQLTITAAIRNDRLGMPATSFISFLQDTGNANLPVPKLQNATVTLTQGRCAGYYTVYTASYTIPGSYGYAARLDVISGSGPDIANDDFNSVTLLTASCASFTYPQQSSCSSTLPSGGSSSSSVASSTSASTSSVVSSVSSTSSGTASSGTISSSSLSTSSGSTSSSVSSSSSSSDVSSSSSSSSSVSSSSTISSVSSSASSSSVSSSFSSDVSSPSSSSNAVSSLSSSSTSSGTVSSSASSSSSSSDVSLSSSTTSSWTVSNSVSSTLSSTSSGTSSSGTASSSSSTSSGSATASTTQTTTSSATGTSSSAPATSPHHRATMGGYAFVGCQTEGTGVRALAAKNFAYDGMTLESCMQNCTGYNYWGTEYGRECYCGNSLAATSTTADLSDCNMLCSGDQTQYCGAGNRLELYLTTSVPTPTATLIHKPTVSPYTRKGCYTELENSRALPNSALSNDQMTNEMCASHCKNYPWFATQYAKECYCGDSLDPRSTQAPDDQCNMPCAGNQFQYCGGPSRLELYFSSSVRAPSLPQNITTTGEPDGAHSGTFLWSLVGCYTEATGIRALSDKAFFAGTNSTLDRCASSCLGFAYFGAEYGDECYCGNELNNGSVPVAASECNMLCPGNELQYCGAGNRLSLYQMEEN</sequence>
<evidence type="ECO:0000256" key="1">
    <source>
        <dbReference type="ARBA" id="ARBA00004167"/>
    </source>
</evidence>
<feature type="chain" id="PRO_5040446763" description="Heme peroxidase" evidence="9">
    <location>
        <begin position="21"/>
        <end position="1091"/>
    </location>
</feature>
<accession>A0A9P8YBK4</accession>
<name>A0A9P8YBK4_9PEZI</name>
<dbReference type="GO" id="GO:0004601">
    <property type="term" value="F:peroxidase activity"/>
    <property type="evidence" value="ECO:0007669"/>
    <property type="project" value="InterPro"/>
</dbReference>
<keyword evidence="5" id="KW-0472">Membrane</keyword>
<evidence type="ECO:0000256" key="9">
    <source>
        <dbReference type="SAM" id="SignalP"/>
    </source>
</evidence>
<proteinExistence type="inferred from homology"/>
<evidence type="ECO:0000256" key="8">
    <source>
        <dbReference type="SAM" id="MobiDB-lite"/>
    </source>
</evidence>
<comment type="subcellular location">
    <subcellularLocation>
        <location evidence="1">Membrane</location>
        <topology evidence="1">Single-pass membrane protein</topology>
    </subcellularLocation>
</comment>
<dbReference type="GO" id="GO:0006979">
    <property type="term" value="P:response to oxidative stress"/>
    <property type="evidence" value="ECO:0007669"/>
    <property type="project" value="InterPro"/>
</dbReference>
<keyword evidence="13" id="KW-1185">Reference proteome</keyword>
<evidence type="ECO:0000256" key="2">
    <source>
        <dbReference type="ARBA" id="ARBA00022692"/>
    </source>
</evidence>
<keyword evidence="2" id="KW-0812">Transmembrane</keyword>
<dbReference type="SMART" id="SM00321">
    <property type="entry name" value="WSC"/>
    <property type="match status" value="3"/>
</dbReference>
<feature type="region of interest" description="Disordered" evidence="8">
    <location>
        <begin position="658"/>
        <end position="764"/>
    </location>
</feature>
<dbReference type="GO" id="GO:0005886">
    <property type="term" value="C:plasma membrane"/>
    <property type="evidence" value="ECO:0007669"/>
    <property type="project" value="TreeGrafter"/>
</dbReference>
<evidence type="ECO:0000256" key="5">
    <source>
        <dbReference type="ARBA" id="ARBA00023136"/>
    </source>
</evidence>
<dbReference type="PROSITE" id="PS50873">
    <property type="entry name" value="PEROXIDASE_4"/>
    <property type="match status" value="1"/>
</dbReference>
<evidence type="ECO:0000259" key="10">
    <source>
        <dbReference type="PROSITE" id="PS50873"/>
    </source>
</evidence>
<feature type="domain" description="WSC" evidence="11">
    <location>
        <begin position="997"/>
        <end position="1089"/>
    </location>
</feature>
<dbReference type="PANTHER" id="PTHR24269:SF16">
    <property type="entry name" value="PROTEIN SLG1"/>
    <property type="match status" value="1"/>
</dbReference>
<dbReference type="InterPro" id="IPR002889">
    <property type="entry name" value="WSC_carb-bd"/>
</dbReference>
<dbReference type="Gene3D" id="1.10.520.10">
    <property type="match status" value="1"/>
</dbReference>
<feature type="region of interest" description="Disordered" evidence="8">
    <location>
        <begin position="585"/>
        <end position="638"/>
    </location>
</feature>
<organism evidence="12 13">
    <name type="scientific">Microdochium trichocladiopsis</name>
    <dbReference type="NCBI Taxonomy" id="1682393"/>
    <lineage>
        <taxon>Eukaryota</taxon>
        <taxon>Fungi</taxon>
        <taxon>Dikarya</taxon>
        <taxon>Ascomycota</taxon>
        <taxon>Pezizomycotina</taxon>
        <taxon>Sordariomycetes</taxon>
        <taxon>Xylariomycetidae</taxon>
        <taxon>Xylariales</taxon>
        <taxon>Microdochiaceae</taxon>
        <taxon>Microdochium</taxon>
    </lineage>
</organism>
<evidence type="ECO:0000313" key="13">
    <source>
        <dbReference type="Proteomes" id="UP000756346"/>
    </source>
</evidence>
<keyword evidence="4" id="KW-1133">Transmembrane helix</keyword>
<dbReference type="Pfam" id="PF01822">
    <property type="entry name" value="WSC"/>
    <property type="match status" value="3"/>
</dbReference>
<comment type="similarity">
    <text evidence="7">Belongs to the peroxidase family.</text>
</comment>
<dbReference type="OrthoDB" id="5985073at2759"/>
<evidence type="ECO:0000256" key="4">
    <source>
        <dbReference type="ARBA" id="ARBA00022989"/>
    </source>
</evidence>
<dbReference type="InterPro" id="IPR010255">
    <property type="entry name" value="Haem_peroxidase_sf"/>
</dbReference>
<evidence type="ECO:0000259" key="11">
    <source>
        <dbReference type="PROSITE" id="PS51212"/>
    </source>
</evidence>
<evidence type="ECO:0000256" key="3">
    <source>
        <dbReference type="ARBA" id="ARBA00022729"/>
    </source>
</evidence>
<dbReference type="Pfam" id="PF00141">
    <property type="entry name" value="peroxidase"/>
    <property type="match status" value="1"/>
</dbReference>
<dbReference type="InterPro" id="IPR051836">
    <property type="entry name" value="Kremen_rcpt"/>
</dbReference>
<feature type="signal peptide" evidence="9">
    <location>
        <begin position="1"/>
        <end position="20"/>
    </location>
</feature>
<dbReference type="PANTHER" id="PTHR24269">
    <property type="entry name" value="KREMEN PROTEIN"/>
    <property type="match status" value="1"/>
</dbReference>
<evidence type="ECO:0000313" key="12">
    <source>
        <dbReference type="EMBL" id="KAH7033113.1"/>
    </source>
</evidence>
<dbReference type="SUPFAM" id="SSF48113">
    <property type="entry name" value="Heme-dependent peroxidases"/>
    <property type="match status" value="1"/>
</dbReference>
<keyword evidence="3 9" id="KW-0732">Signal</keyword>
<dbReference type="EMBL" id="JAGTJQ010000004">
    <property type="protein sequence ID" value="KAH7033113.1"/>
    <property type="molecule type" value="Genomic_DNA"/>
</dbReference>
<evidence type="ECO:0000256" key="7">
    <source>
        <dbReference type="RuleBase" id="RU004241"/>
    </source>
</evidence>
<reference evidence="12" key="1">
    <citation type="journal article" date="2021" name="Nat. Commun.">
        <title>Genetic determinants of endophytism in the Arabidopsis root mycobiome.</title>
        <authorList>
            <person name="Mesny F."/>
            <person name="Miyauchi S."/>
            <person name="Thiergart T."/>
            <person name="Pickel B."/>
            <person name="Atanasova L."/>
            <person name="Karlsson M."/>
            <person name="Huettel B."/>
            <person name="Barry K.W."/>
            <person name="Haridas S."/>
            <person name="Chen C."/>
            <person name="Bauer D."/>
            <person name="Andreopoulos W."/>
            <person name="Pangilinan J."/>
            <person name="LaButti K."/>
            <person name="Riley R."/>
            <person name="Lipzen A."/>
            <person name="Clum A."/>
            <person name="Drula E."/>
            <person name="Henrissat B."/>
            <person name="Kohler A."/>
            <person name="Grigoriev I.V."/>
            <person name="Martin F.M."/>
            <person name="Hacquard S."/>
        </authorList>
    </citation>
    <scope>NUCLEOTIDE SEQUENCE</scope>
    <source>
        <strain evidence="12">MPI-CAGE-CH-0230</strain>
    </source>
</reference>
<keyword evidence="6" id="KW-0325">Glycoprotein</keyword>
<gene>
    <name evidence="12" type="ORF">B0I36DRAFT_105145</name>
</gene>
<dbReference type="RefSeq" id="XP_046013945.1">
    <property type="nucleotide sequence ID" value="XM_046147776.1"/>
</dbReference>
<feature type="domain" description="WSC" evidence="11">
    <location>
        <begin position="880"/>
        <end position="971"/>
    </location>
</feature>
<protein>
    <recommendedName>
        <fullName evidence="14">Heme peroxidase</fullName>
    </recommendedName>
</protein>
<dbReference type="GeneID" id="70177322"/>
<evidence type="ECO:0000256" key="6">
    <source>
        <dbReference type="ARBA" id="ARBA00023180"/>
    </source>
</evidence>
<dbReference type="InterPro" id="IPR002016">
    <property type="entry name" value="Haem_peroxidase"/>
</dbReference>